<evidence type="ECO:0000256" key="4">
    <source>
        <dbReference type="ARBA" id="ARBA00023004"/>
    </source>
</evidence>
<accession>A0A9W8HFN2</accession>
<comment type="pathway">
    <text evidence="5">Amino-acid biosynthesis; ergothioneine biosynthesis.</text>
</comment>
<dbReference type="InterPro" id="IPR042095">
    <property type="entry name" value="SUMF_sf"/>
</dbReference>
<dbReference type="PANTHER" id="PTHR43397">
    <property type="entry name" value="ERGOTHIONEINE BIOSYNTHESIS PROTEIN 1"/>
    <property type="match status" value="1"/>
</dbReference>
<dbReference type="OrthoDB" id="659at2759"/>
<evidence type="ECO:0000256" key="1">
    <source>
        <dbReference type="ARBA" id="ARBA00022603"/>
    </source>
</evidence>
<dbReference type="Gene3D" id="3.40.50.150">
    <property type="entry name" value="Vaccinia Virus protein VP39"/>
    <property type="match status" value="1"/>
</dbReference>
<evidence type="ECO:0000256" key="3">
    <source>
        <dbReference type="ARBA" id="ARBA00023002"/>
    </source>
</evidence>
<gene>
    <name evidence="9" type="ORF">H4R18_001410</name>
</gene>
<dbReference type="InterPro" id="IPR005532">
    <property type="entry name" value="SUMF_dom"/>
</dbReference>
<keyword evidence="2" id="KW-0808">Transferase</keyword>
<keyword evidence="1" id="KW-0489">Methyltransferase</keyword>
<dbReference type="GO" id="GO:0032259">
    <property type="term" value="P:methylation"/>
    <property type="evidence" value="ECO:0007669"/>
    <property type="project" value="UniProtKB-KW"/>
</dbReference>
<dbReference type="InterPro" id="IPR017805">
    <property type="entry name" value="SAM_MeTrfase_EasF-type_put"/>
</dbReference>
<reference evidence="9" key="1">
    <citation type="submission" date="2022-07" db="EMBL/GenBank/DDBJ databases">
        <title>Phylogenomic reconstructions and comparative analyses of Kickxellomycotina fungi.</title>
        <authorList>
            <person name="Reynolds N.K."/>
            <person name="Stajich J.E."/>
            <person name="Barry K."/>
            <person name="Grigoriev I.V."/>
            <person name="Crous P."/>
            <person name="Smith M.E."/>
        </authorList>
    </citation>
    <scope>NUCLEOTIDE SEQUENCE</scope>
    <source>
        <strain evidence="9">NBRC 105414</strain>
    </source>
</reference>
<comment type="caution">
    <text evidence="9">The sequence shown here is derived from an EMBL/GenBank/DDBJ whole genome shotgun (WGS) entry which is preliminary data.</text>
</comment>
<dbReference type="InterPro" id="IPR051128">
    <property type="entry name" value="EgtD_Methyltrsf_superfamily"/>
</dbReference>
<dbReference type="PANTHER" id="PTHR43397:SF1">
    <property type="entry name" value="ERGOTHIONEINE BIOSYNTHESIS PROTEIN 1"/>
    <property type="match status" value="1"/>
</dbReference>
<dbReference type="SUPFAM" id="SSF56436">
    <property type="entry name" value="C-type lectin-like"/>
    <property type="match status" value="1"/>
</dbReference>
<evidence type="ECO:0000256" key="5">
    <source>
        <dbReference type="ARBA" id="ARBA00037882"/>
    </source>
</evidence>
<evidence type="ECO:0000259" key="8">
    <source>
        <dbReference type="Pfam" id="PF12867"/>
    </source>
</evidence>
<dbReference type="GO" id="GO:0008168">
    <property type="term" value="F:methyltransferase activity"/>
    <property type="evidence" value="ECO:0007669"/>
    <property type="project" value="UniProtKB-KW"/>
</dbReference>
<protein>
    <submittedName>
        <fullName evidence="9">Uncharacterized protein</fullName>
    </submittedName>
</protein>
<keyword evidence="4" id="KW-0408">Iron</keyword>
<feature type="domain" description="DinB-like" evidence="8">
    <location>
        <begin position="443"/>
        <end position="578"/>
    </location>
</feature>
<evidence type="ECO:0000256" key="2">
    <source>
        <dbReference type="ARBA" id="ARBA00022679"/>
    </source>
</evidence>
<dbReference type="Pfam" id="PF03781">
    <property type="entry name" value="FGE-sulfatase"/>
    <property type="match status" value="1"/>
</dbReference>
<dbReference type="InterPro" id="IPR029063">
    <property type="entry name" value="SAM-dependent_MTases_sf"/>
</dbReference>
<keyword evidence="10" id="KW-1185">Reference proteome</keyword>
<evidence type="ECO:0000313" key="10">
    <source>
        <dbReference type="Proteomes" id="UP001140217"/>
    </source>
</evidence>
<feature type="domain" description="Sulfatase-modifying factor enzyme-like" evidence="6">
    <location>
        <begin position="642"/>
        <end position="927"/>
    </location>
</feature>
<dbReference type="Pfam" id="PF10017">
    <property type="entry name" value="Methyltransf_33"/>
    <property type="match status" value="1"/>
</dbReference>
<feature type="domain" description="Histidine-specific methyltransferase SAM-dependent" evidence="7">
    <location>
        <begin position="70"/>
        <end position="385"/>
    </location>
</feature>
<dbReference type="NCBIfam" id="TIGR03439">
    <property type="entry name" value="methyl_EasF"/>
    <property type="match status" value="1"/>
</dbReference>
<dbReference type="AlphaFoldDB" id="A0A9W8HFN2"/>
<dbReference type="EMBL" id="JANBUL010000036">
    <property type="protein sequence ID" value="KAJ2783927.1"/>
    <property type="molecule type" value="Genomic_DNA"/>
</dbReference>
<organism evidence="9 10">
    <name type="scientific">Coemansia javaensis</name>
    <dbReference type="NCBI Taxonomy" id="2761396"/>
    <lineage>
        <taxon>Eukaryota</taxon>
        <taxon>Fungi</taxon>
        <taxon>Fungi incertae sedis</taxon>
        <taxon>Zoopagomycota</taxon>
        <taxon>Kickxellomycotina</taxon>
        <taxon>Kickxellomycetes</taxon>
        <taxon>Kickxellales</taxon>
        <taxon>Kickxellaceae</taxon>
        <taxon>Coemansia</taxon>
    </lineage>
</organism>
<dbReference type="Proteomes" id="UP001140217">
    <property type="component" value="Unassembled WGS sequence"/>
</dbReference>
<proteinExistence type="predicted"/>
<dbReference type="Gene3D" id="3.90.1580.10">
    <property type="entry name" value="paralog of FGE (formylglycine-generating enzyme)"/>
    <property type="match status" value="1"/>
</dbReference>
<name>A0A9W8HFN2_9FUNG</name>
<evidence type="ECO:0000259" key="7">
    <source>
        <dbReference type="Pfam" id="PF10017"/>
    </source>
</evidence>
<dbReference type="InterPro" id="IPR016187">
    <property type="entry name" value="CTDL_fold"/>
</dbReference>
<dbReference type="InterPro" id="IPR019257">
    <property type="entry name" value="MeTrfase_dom"/>
</dbReference>
<dbReference type="InterPro" id="IPR024775">
    <property type="entry name" value="DinB-like"/>
</dbReference>
<evidence type="ECO:0000313" key="9">
    <source>
        <dbReference type="EMBL" id="KAJ2783927.1"/>
    </source>
</evidence>
<keyword evidence="3" id="KW-0560">Oxidoreductase</keyword>
<dbReference type="Pfam" id="PF12867">
    <property type="entry name" value="DinB_2"/>
    <property type="match status" value="1"/>
</dbReference>
<sequence length="933" mass="101118">MLVSQPDQTVAPGGGRACAEAGAAARARTYQFVDCRAAPEAADAGGLPPVLREAIRGLATPQLFPGFGAERHRSLPSVLLYDDAGLAHFDRITFLPEYYLTGCEIEILQARMQELVAGIPDNSDVIELGCGSLRKTRIILDALDRQRSGIVYYAIDVMPAPLHQSLAELSAQFRNVSFVALCGTYDEVIPRLGGSARQKTVLWLGSSIGGFHAEEAAGFLSGIVRRLLAPDDAVIVGMDRQKDPRVIMDAYHDAQGVTELFELNILAHLNSAVSSYLGKQQQQTILDPGQFAYVGHYDEEVGRHNAFLEARRDVTVRWPRAIAAQVREACGSDADIVIRRGERIYIETSYKFSDSAPEVLAQRTGLVLAAKWADPRDYYMLCAFRKPRALLVVAPPPAAASLDKWRVPADRARALAELPAPPVAPAQFPTIPPIGEWRALWAAWDLLTLHVVRRDQLAARPIELRHPVIFYLGHIPAFADIHLAAAEAEPLTEPAVFAQWFERGIDPNVEDPAVCHSHSAVPDQWPDVDDIVAYCGRVRSRVGAWVERHGPSSGRTPSSDAARHVWMAFEHEAEHIETLLYMLLQLAPGDTVPPAVCPAVPAARPAPPREAWLSYAGSSNVVLGQPCDDESALAGQPLPGGHIFGWDNESPATAVAVRAFRIRTQPVTNGEYLGFLRGLGGSDRLQRLVPRSWVALGPRAAEHGGALAGDYGVRTLVGVPSIVGSEAALWPVAASLEQAEAYAAWRGKRLPTEAEWTHAARTYHLARALGAAAGAPAFGRAADVDAYADGLAAAQGASAADQMRRPYDLFIPSDANVGFAHWHPQPVPDAQTAPAPAGRVPEATFVGSVWEWTATPFHPYPGFAASPMYPGYSADFFDPPAAAQPPTTVHHVLKGGSYATHPRIARRQTFRNWYQRGYPFVLGGFRLCEDAGP</sequence>
<evidence type="ECO:0000259" key="6">
    <source>
        <dbReference type="Pfam" id="PF03781"/>
    </source>
</evidence>